<evidence type="ECO:0000256" key="4">
    <source>
        <dbReference type="ARBA" id="ARBA00022692"/>
    </source>
</evidence>
<reference evidence="11" key="1">
    <citation type="submission" date="2021-02" db="EMBL/GenBank/DDBJ databases">
        <authorList>
            <person name="Nowell W R."/>
        </authorList>
    </citation>
    <scope>NUCLEOTIDE SEQUENCE</scope>
</reference>
<protein>
    <submittedName>
        <fullName evidence="11">Uncharacterized protein</fullName>
    </submittedName>
</protein>
<name>A0A814XX37_9BILA</name>
<dbReference type="GO" id="GO:0098794">
    <property type="term" value="C:postsynapse"/>
    <property type="evidence" value="ECO:0007669"/>
    <property type="project" value="GOC"/>
</dbReference>
<evidence type="ECO:0000256" key="1">
    <source>
        <dbReference type="ARBA" id="ARBA00004308"/>
    </source>
</evidence>
<evidence type="ECO:0000256" key="7">
    <source>
        <dbReference type="ARBA" id="ARBA00023136"/>
    </source>
</evidence>
<keyword evidence="8" id="KW-1071">Ligand-gated ion channel</keyword>
<evidence type="ECO:0000256" key="9">
    <source>
        <dbReference type="ARBA" id="ARBA00023303"/>
    </source>
</evidence>
<keyword evidence="4 10" id="KW-0812">Transmembrane</keyword>
<dbReference type="GO" id="GO:0012505">
    <property type="term" value="C:endomembrane system"/>
    <property type="evidence" value="ECO:0007669"/>
    <property type="project" value="UniProtKB-SubCell"/>
</dbReference>
<dbReference type="Gene3D" id="1.10.287.940">
    <property type="entry name" value="atp-gated p2x4 ion channel"/>
    <property type="match status" value="2"/>
</dbReference>
<keyword evidence="3" id="KW-0813">Transport</keyword>
<dbReference type="GO" id="GO:0016020">
    <property type="term" value="C:membrane"/>
    <property type="evidence" value="ECO:0007669"/>
    <property type="project" value="TreeGrafter"/>
</dbReference>
<evidence type="ECO:0000256" key="2">
    <source>
        <dbReference type="ARBA" id="ARBA00009848"/>
    </source>
</evidence>
<dbReference type="EMBL" id="CAJNOE010000449">
    <property type="protein sequence ID" value="CAF1221403.1"/>
    <property type="molecule type" value="Genomic_DNA"/>
</dbReference>
<dbReference type="Gene3D" id="2.60.490.10">
    <property type="entry name" value="atp-gated p2x4 ion channel domain"/>
    <property type="match status" value="2"/>
</dbReference>
<sequence>MSSHQGSISIIITTDQSSIKHRLSYIFKYFIQIFTHHGTPKVVRFESRWIASLSLFVKLTFAIGCIYLMCKQGSYQIFDRSPISAVTIKVKPLLNCSITPPITPYFRNYNCNQASYDVNDFIVPPTENSAVTISTRVIEIEHVLKCCEKNITKRRRNGLLMKTTVFHECIDNTTVGIKRKKRSRIAETSHQCNDEPRCILPPYYRLTDANGTINERPQLCWFKSPPIAEKRNYQALHYVLFIKNYVEFPIVKLVHNNLADDIFTEDYLKICEYDPHTDPLCPKFRISTILQLIEKNTAEYDRMFTNGSLIEIKISWICDLDKNKKHCKPNYEFQRLDHTNDTVHPYQPGSTFLTSKHFFRPDAKQLTRIHKHIYNLHIIVTVTGEVGIFDLFQTTTSIGSFIGMISAATLVCDLIAAFFTNFRSVKYDN</sequence>
<accession>A0A814XX37</accession>
<dbReference type="GO" id="GO:0070588">
    <property type="term" value="P:calcium ion transmembrane transport"/>
    <property type="evidence" value="ECO:0007669"/>
    <property type="project" value="TreeGrafter"/>
</dbReference>
<comment type="caution">
    <text evidence="11">The sequence shown here is derived from an EMBL/GenBank/DDBJ whole genome shotgun (WGS) entry which is preliminary data.</text>
</comment>
<evidence type="ECO:0000256" key="6">
    <source>
        <dbReference type="ARBA" id="ARBA00023065"/>
    </source>
</evidence>
<evidence type="ECO:0000313" key="12">
    <source>
        <dbReference type="Proteomes" id="UP000663860"/>
    </source>
</evidence>
<evidence type="ECO:0000256" key="3">
    <source>
        <dbReference type="ARBA" id="ARBA00022448"/>
    </source>
</evidence>
<keyword evidence="9" id="KW-0407">Ion channel</keyword>
<evidence type="ECO:0000256" key="10">
    <source>
        <dbReference type="SAM" id="Phobius"/>
    </source>
</evidence>
<evidence type="ECO:0000256" key="8">
    <source>
        <dbReference type="ARBA" id="ARBA00023286"/>
    </source>
</evidence>
<dbReference type="InterPro" id="IPR027309">
    <property type="entry name" value="P2X_extracellular_dom_sf"/>
</dbReference>
<feature type="transmembrane region" description="Helical" evidence="10">
    <location>
        <begin position="373"/>
        <end position="392"/>
    </location>
</feature>
<feature type="transmembrane region" description="Helical" evidence="10">
    <location>
        <begin position="49"/>
        <end position="70"/>
    </location>
</feature>
<dbReference type="InterPro" id="IPR059116">
    <property type="entry name" value="P2X_receptor"/>
</dbReference>
<keyword evidence="6" id="KW-0406">Ion transport</keyword>
<comment type="similarity">
    <text evidence="2">Belongs to the P2X receptor family.</text>
</comment>
<keyword evidence="5 10" id="KW-1133">Transmembrane helix</keyword>
<dbReference type="GO" id="GO:0004931">
    <property type="term" value="F:extracellularly ATP-gated monoatomic cation channel activity"/>
    <property type="evidence" value="ECO:0007669"/>
    <property type="project" value="TreeGrafter"/>
</dbReference>
<dbReference type="Proteomes" id="UP000663860">
    <property type="component" value="Unassembled WGS sequence"/>
</dbReference>
<evidence type="ECO:0000313" key="11">
    <source>
        <dbReference type="EMBL" id="CAF1221403.1"/>
    </source>
</evidence>
<comment type="subcellular location">
    <subcellularLocation>
        <location evidence="1">Endomembrane system</location>
    </subcellularLocation>
</comment>
<dbReference type="Pfam" id="PF00864">
    <property type="entry name" value="P2X_receptor"/>
    <property type="match status" value="1"/>
</dbReference>
<organism evidence="11 12">
    <name type="scientific">Adineta steineri</name>
    <dbReference type="NCBI Taxonomy" id="433720"/>
    <lineage>
        <taxon>Eukaryota</taxon>
        <taxon>Metazoa</taxon>
        <taxon>Spiralia</taxon>
        <taxon>Gnathifera</taxon>
        <taxon>Rotifera</taxon>
        <taxon>Eurotatoria</taxon>
        <taxon>Bdelloidea</taxon>
        <taxon>Adinetida</taxon>
        <taxon>Adinetidae</taxon>
        <taxon>Adineta</taxon>
    </lineage>
</organism>
<dbReference type="PANTHER" id="PTHR10125:SF9">
    <property type="entry name" value="P2X PURINOCEPTOR 1"/>
    <property type="match status" value="1"/>
</dbReference>
<proteinExistence type="inferred from homology"/>
<gene>
    <name evidence="11" type="ORF">IZO911_LOCUS29731</name>
</gene>
<feature type="transmembrane region" description="Helical" evidence="10">
    <location>
        <begin position="398"/>
        <end position="419"/>
    </location>
</feature>
<keyword evidence="7 10" id="KW-0472">Membrane</keyword>
<dbReference type="AlphaFoldDB" id="A0A814XX37"/>
<evidence type="ECO:0000256" key="5">
    <source>
        <dbReference type="ARBA" id="ARBA00022989"/>
    </source>
</evidence>
<dbReference type="PANTHER" id="PTHR10125">
    <property type="entry name" value="P2X PURINOCEPTOR"/>
    <property type="match status" value="1"/>
</dbReference>